<gene>
    <name evidence="2" type="ORF">MNAB215_2021</name>
</gene>
<evidence type="ECO:0000259" key="1">
    <source>
        <dbReference type="Pfam" id="PF07045"/>
    </source>
</evidence>
<dbReference type="EMBL" id="FUEZ01000004">
    <property type="protein sequence ID" value="SPM39828.1"/>
    <property type="molecule type" value="Genomic_DNA"/>
</dbReference>
<dbReference type="Gene3D" id="3.30.70.100">
    <property type="match status" value="2"/>
</dbReference>
<dbReference type="PANTHER" id="PTHR40257">
    <property type="match status" value="1"/>
</dbReference>
<evidence type="ECO:0000313" key="3">
    <source>
        <dbReference type="Proteomes" id="UP000240424"/>
    </source>
</evidence>
<dbReference type="Proteomes" id="UP000240424">
    <property type="component" value="Unassembled WGS sequence"/>
</dbReference>
<evidence type="ECO:0000313" key="2">
    <source>
        <dbReference type="EMBL" id="SPM39828.1"/>
    </source>
</evidence>
<organism evidence="2 3">
    <name type="scientific">Mycobacterium numidiamassiliense</name>
    <dbReference type="NCBI Taxonomy" id="1841861"/>
    <lineage>
        <taxon>Bacteria</taxon>
        <taxon>Bacillati</taxon>
        <taxon>Actinomycetota</taxon>
        <taxon>Actinomycetes</taxon>
        <taxon>Mycobacteriales</taxon>
        <taxon>Mycobacteriaceae</taxon>
        <taxon>Mycobacterium</taxon>
    </lineage>
</organism>
<dbReference type="STRING" id="1841861.GCA_900157365_00338"/>
<dbReference type="PANTHER" id="PTHR40257:SF1">
    <property type="entry name" value="DUF1330 DOMAIN-CONTAINING PROTEIN"/>
    <property type="match status" value="1"/>
</dbReference>
<keyword evidence="3" id="KW-1185">Reference proteome</keyword>
<protein>
    <recommendedName>
        <fullName evidence="1">DUF1330 domain-containing protein</fullName>
    </recommendedName>
</protein>
<dbReference type="OrthoDB" id="3624550at2"/>
<reference evidence="2 3" key="1">
    <citation type="submission" date="2017-01" db="EMBL/GenBank/DDBJ databases">
        <authorList>
            <consortium name="Urmite Genomes"/>
        </authorList>
    </citation>
    <scope>NUCLEOTIDE SEQUENCE [LARGE SCALE GENOMIC DNA]</scope>
    <source>
        <strain evidence="2 3">AB215</strain>
    </source>
</reference>
<accession>A0A2U3P7V0</accession>
<dbReference type="InterPro" id="IPR010753">
    <property type="entry name" value="DUF1330"/>
</dbReference>
<feature type="domain" description="DUF1330" evidence="1">
    <location>
        <begin position="28"/>
        <end position="104"/>
    </location>
</feature>
<dbReference type="Pfam" id="PF07045">
    <property type="entry name" value="DUF1330"/>
    <property type="match status" value="1"/>
</dbReference>
<proteinExistence type="predicted"/>
<dbReference type="SUPFAM" id="SSF54909">
    <property type="entry name" value="Dimeric alpha+beta barrel"/>
    <property type="match status" value="2"/>
</dbReference>
<dbReference type="InterPro" id="IPR011008">
    <property type="entry name" value="Dimeric_a/b-barrel"/>
</dbReference>
<sequence length="220" mass="24265">MSEMPAPSYRSGGPVAMLNALWFKPGGMELYGQYGEAVLPILAEVGAELSTPFLQVEESLEGDFDPDLVGFVRYPSATAFDEMWRSERYRRIAHLRADAVHRAVLTRCAIEPADSGEALLDSGVVVLNMLWFHEGGRQRYDEYLAAAAPLVDAVAGRYVSPRFLPDLAYDDDFVPDLVFLGNYPSKEAVFDLVTNPAYAEVAEIRTAAVQRSATTILRVP</sequence>
<name>A0A2U3P7V0_9MYCO</name>
<dbReference type="AlphaFoldDB" id="A0A2U3P7V0"/>